<feature type="signal peptide" evidence="8">
    <location>
        <begin position="1"/>
        <end position="28"/>
    </location>
</feature>
<evidence type="ECO:0000256" key="7">
    <source>
        <dbReference type="PROSITE-ProRule" id="PRU01360"/>
    </source>
</evidence>
<proteinExistence type="inferred from homology"/>
<dbReference type="InterPro" id="IPR023996">
    <property type="entry name" value="TonB-dep_OMP_SusC/RagA"/>
</dbReference>
<dbReference type="Proteomes" id="UP000659698">
    <property type="component" value="Unassembled WGS sequence"/>
</dbReference>
<keyword evidence="5 7" id="KW-0472">Membrane</keyword>
<feature type="domain" description="TonB-dependent receptor plug" evidence="9">
    <location>
        <begin position="54"/>
        <end position="169"/>
    </location>
</feature>
<dbReference type="PROSITE" id="PS52016">
    <property type="entry name" value="TONB_DEPENDENT_REC_3"/>
    <property type="match status" value="1"/>
</dbReference>
<comment type="similarity">
    <text evidence="7">Belongs to the TonB-dependent receptor family.</text>
</comment>
<name>A0ABR6VQ79_9BACT</name>
<dbReference type="InterPro" id="IPR023997">
    <property type="entry name" value="TonB-dep_OMP_SusC/RagA_CS"/>
</dbReference>
<evidence type="ECO:0000313" key="11">
    <source>
        <dbReference type="Proteomes" id="UP000659698"/>
    </source>
</evidence>
<accession>A0ABR6VQ79</accession>
<comment type="subcellular location">
    <subcellularLocation>
        <location evidence="1 7">Cell outer membrane</location>
        <topology evidence="1 7">Multi-pass membrane protein</topology>
    </subcellularLocation>
</comment>
<evidence type="ECO:0000256" key="5">
    <source>
        <dbReference type="ARBA" id="ARBA00023136"/>
    </source>
</evidence>
<dbReference type="EMBL" id="JACOAF010000018">
    <property type="protein sequence ID" value="MBC3539305.1"/>
    <property type="molecule type" value="Genomic_DNA"/>
</dbReference>
<dbReference type="PROSITE" id="PS00018">
    <property type="entry name" value="EF_HAND_1"/>
    <property type="match status" value="1"/>
</dbReference>
<keyword evidence="6 7" id="KW-0998">Cell outer membrane</keyword>
<dbReference type="InterPro" id="IPR039426">
    <property type="entry name" value="TonB-dep_rcpt-like"/>
</dbReference>
<keyword evidence="3 7" id="KW-1134">Transmembrane beta strand</keyword>
<dbReference type="Gene3D" id="2.170.130.10">
    <property type="entry name" value="TonB-dependent receptor, plug domain"/>
    <property type="match status" value="1"/>
</dbReference>
<feature type="chain" id="PRO_5046028926" evidence="8">
    <location>
        <begin position="29"/>
        <end position="881"/>
    </location>
</feature>
<keyword evidence="8" id="KW-0732">Signal</keyword>
<evidence type="ECO:0000256" key="2">
    <source>
        <dbReference type="ARBA" id="ARBA00022448"/>
    </source>
</evidence>
<dbReference type="Pfam" id="PF07715">
    <property type="entry name" value="Plug"/>
    <property type="match status" value="1"/>
</dbReference>
<dbReference type="Gene3D" id="2.40.170.20">
    <property type="entry name" value="TonB-dependent receptor, beta-barrel domain"/>
    <property type="match status" value="1"/>
</dbReference>
<evidence type="ECO:0000256" key="3">
    <source>
        <dbReference type="ARBA" id="ARBA00022452"/>
    </source>
</evidence>
<evidence type="ECO:0000313" key="10">
    <source>
        <dbReference type="EMBL" id="MBC3539305.1"/>
    </source>
</evidence>
<keyword evidence="2 7" id="KW-0813">Transport</keyword>
<keyword evidence="4 7" id="KW-0812">Transmembrane</keyword>
<dbReference type="SUPFAM" id="SSF56935">
    <property type="entry name" value="Porins"/>
    <property type="match status" value="1"/>
</dbReference>
<dbReference type="RefSeq" id="WP_186634728.1">
    <property type="nucleotide sequence ID" value="NZ_JACOAF010000018.1"/>
</dbReference>
<dbReference type="InterPro" id="IPR037066">
    <property type="entry name" value="Plug_dom_sf"/>
</dbReference>
<dbReference type="NCBIfam" id="TIGR04056">
    <property type="entry name" value="OMP_RagA_SusC"/>
    <property type="match status" value="1"/>
</dbReference>
<evidence type="ECO:0000256" key="1">
    <source>
        <dbReference type="ARBA" id="ARBA00004571"/>
    </source>
</evidence>
<evidence type="ECO:0000256" key="6">
    <source>
        <dbReference type="ARBA" id="ARBA00023237"/>
    </source>
</evidence>
<dbReference type="InterPro" id="IPR036942">
    <property type="entry name" value="Beta-barrel_TonB_sf"/>
</dbReference>
<organism evidence="10 11">
    <name type="scientific">Rufibacter sediminis</name>
    <dbReference type="NCBI Taxonomy" id="2762756"/>
    <lineage>
        <taxon>Bacteria</taxon>
        <taxon>Pseudomonadati</taxon>
        <taxon>Bacteroidota</taxon>
        <taxon>Cytophagia</taxon>
        <taxon>Cytophagales</taxon>
        <taxon>Hymenobacteraceae</taxon>
        <taxon>Rufibacter</taxon>
    </lineage>
</organism>
<evidence type="ECO:0000259" key="9">
    <source>
        <dbReference type="Pfam" id="PF07715"/>
    </source>
</evidence>
<evidence type="ECO:0000256" key="8">
    <source>
        <dbReference type="SAM" id="SignalP"/>
    </source>
</evidence>
<evidence type="ECO:0000256" key="4">
    <source>
        <dbReference type="ARBA" id="ARBA00022692"/>
    </source>
</evidence>
<keyword evidence="11" id="KW-1185">Reference proteome</keyword>
<dbReference type="InterPro" id="IPR018247">
    <property type="entry name" value="EF_Hand_1_Ca_BS"/>
</dbReference>
<comment type="caution">
    <text evidence="10">The sequence shown here is derived from an EMBL/GenBank/DDBJ whole genome shotgun (WGS) entry which is preliminary data.</text>
</comment>
<dbReference type="InterPro" id="IPR012910">
    <property type="entry name" value="Plug_dom"/>
</dbReference>
<protein>
    <submittedName>
        <fullName evidence="10">SusC/RagA family TonB-linked outer membrane protein</fullName>
    </submittedName>
</protein>
<sequence>MPQHLLHGLLRRACLSTAILTFTTLAFPALTQARQSAYPTPSDTVQIGYGSQKRKQVTGAVQTVTASQFNQGLIVTPEQLFTGQLTGVQVTALSGAPGANSLIQLQRAASMAGDTAPLVVLDGVLLEPGSDPSVYSPLGLLNPYDIASITFLKDAAATGIYGAQGLNGVLLINTKRGASDRKLQVDFQTQFALSTLPKKVSVLSADEFRQFINQRGRQEEKNLLGQANTDWQDEIYEKAVSYNQNLSLGGTVGFLPYRISLGHLKQNGILTNTNFTRKSAAILLNPSLFDDHLQIQVSLKGNVGETQSANPNLINAAVHFDPTQPVYAPDGSYFEWRDPNGAPITSAPLNPVGLLNRPLDKEEAERGFGNTHIAYQFHFLPALTAHFNWGYDRFQSDRNGNPSYTVRLPQVPETIEQSGQTRKSRQQEYYLTYSDKLERLQSQLDLTAGYFTQKTEEEAYSNTMTVPQGERQNGGWYRQGYKLRAFFGRIQYGIKDRYFLSFSARRDESPIFAKENRRFTSKAVGLSWRLSEESFMQNQKIFSDLKIRASYGVQGNTPPFQQISLNFGGSASLDPTLTWEKTPSFNLGVDFGLLSNRLTGSLDFFQRSTKDLFARHLLPSNGLSYVITNGGELQTRGAELALQYQALATEKVEWLLGLNASYSTNELTSVSTNAPANWLAPGFLSQYTNITGSAIHSYYVYQQKYTNDLPQEGQYEDLNKDGRIDRGDMKPFHSARPKSLIGFSSQLRYQKWSLGWLARAELGAFNYNREAAQYGFYSIYVYNRVPLNRSTDLLNTNFTAQQFNSSYYVQNASFLRMEYISLGYDAGQLLQNKLTLKLSATVQNAFVLTGYTGQDPEVAYGVDVAQYPRPRTFSLNLNLGF</sequence>
<reference evidence="10 11" key="1">
    <citation type="journal article" date="2019" name="Int. J. Syst. Evol. Microbiol.">
        <title>Rufibacter sediminis sp. nov., isolated from freshwater lake sediment.</title>
        <authorList>
            <person name="Qu J.H."/>
            <person name="Zhang L.J."/>
            <person name="Fu Y.H."/>
            <person name="Li H.F."/>
        </authorList>
    </citation>
    <scope>NUCLEOTIDE SEQUENCE [LARGE SCALE GENOMIC DNA]</scope>
    <source>
        <strain evidence="10 11">H-1</strain>
    </source>
</reference>
<gene>
    <name evidence="10" type="ORF">H7U12_06405</name>
</gene>
<dbReference type="NCBIfam" id="TIGR04057">
    <property type="entry name" value="SusC_RagA_signa"/>
    <property type="match status" value="1"/>
</dbReference>